<evidence type="ECO:0000259" key="14">
    <source>
        <dbReference type="PROSITE" id="PS50892"/>
    </source>
</evidence>
<keyword evidence="7" id="KW-0508">mRNA splicing</keyword>
<dbReference type="Proteomes" id="UP000070412">
    <property type="component" value="Unassembled WGS sequence"/>
</dbReference>
<dbReference type="InterPro" id="IPR035979">
    <property type="entry name" value="RBD_domain_sf"/>
</dbReference>
<keyword evidence="2" id="KW-0507">mRNA processing</keyword>
<dbReference type="Pfam" id="PF00076">
    <property type="entry name" value="RRM_1"/>
    <property type="match status" value="2"/>
</dbReference>
<evidence type="ECO:0000256" key="1">
    <source>
        <dbReference type="ARBA" id="ARBA00004123"/>
    </source>
</evidence>
<dbReference type="InterPro" id="IPR001388">
    <property type="entry name" value="Synaptobrevin-like"/>
</dbReference>
<dbReference type="PANTHER" id="PTHR48033">
    <property type="entry name" value="RNA-BINDING (RRM/RBD/RNP MOTIFS) FAMILY PROTEIN"/>
    <property type="match status" value="1"/>
</dbReference>
<feature type="compositionally biased region" description="Low complexity" evidence="11">
    <location>
        <begin position="400"/>
        <end position="411"/>
    </location>
</feature>
<feature type="domain" description="RRM" evidence="13">
    <location>
        <begin position="129"/>
        <end position="205"/>
    </location>
</feature>
<evidence type="ECO:0000256" key="11">
    <source>
        <dbReference type="SAM" id="MobiDB-lite"/>
    </source>
</evidence>
<dbReference type="InterPro" id="IPR012677">
    <property type="entry name" value="Nucleotide-bd_a/b_plait_sf"/>
</dbReference>
<dbReference type="Gene3D" id="3.30.70.330">
    <property type="match status" value="2"/>
</dbReference>
<dbReference type="SUPFAM" id="SSF54928">
    <property type="entry name" value="RNA-binding domain, RBD"/>
    <property type="match status" value="1"/>
</dbReference>
<dbReference type="EMBL" id="WVUK01000056">
    <property type="protein sequence ID" value="KAF7493014.1"/>
    <property type="molecule type" value="Genomic_DNA"/>
</dbReference>
<keyword evidence="17" id="KW-1185">Reference proteome</keyword>
<dbReference type="GO" id="GO:0005654">
    <property type="term" value="C:nucleoplasm"/>
    <property type="evidence" value="ECO:0007669"/>
    <property type="project" value="TreeGrafter"/>
</dbReference>
<evidence type="ECO:0000256" key="8">
    <source>
        <dbReference type="ARBA" id="ARBA00023242"/>
    </source>
</evidence>
<dbReference type="InterPro" id="IPR041105">
    <property type="entry name" value="TDP-43_N"/>
</dbReference>
<evidence type="ECO:0000256" key="12">
    <source>
        <dbReference type="SAM" id="Phobius"/>
    </source>
</evidence>
<keyword evidence="8" id="KW-0539">Nucleus</keyword>
<dbReference type="GO" id="GO:0010468">
    <property type="term" value="P:regulation of gene expression"/>
    <property type="evidence" value="ECO:0007669"/>
    <property type="project" value="TreeGrafter"/>
</dbReference>
<dbReference type="GO" id="GO:0003677">
    <property type="term" value="F:DNA binding"/>
    <property type="evidence" value="ECO:0007669"/>
    <property type="project" value="UniProtKB-KW"/>
</dbReference>
<reference evidence="15" key="2">
    <citation type="submission" date="2020-01" db="EMBL/GenBank/DDBJ databases">
        <authorList>
            <person name="Korhonen P.K.K."/>
            <person name="Guangxu M.G."/>
            <person name="Wang T.W."/>
            <person name="Stroehlein A.J.S."/>
            <person name="Young N.D."/>
            <person name="Ang C.-S.A."/>
            <person name="Fernando D.W.F."/>
            <person name="Lu H.L."/>
            <person name="Taylor S.T."/>
            <person name="Ehtesham M.E.M."/>
            <person name="Najaraj S.H.N."/>
            <person name="Harsha G.H.G."/>
            <person name="Madugundu A.M."/>
            <person name="Renuse S.R."/>
            <person name="Holt D.H."/>
            <person name="Pandey A.P."/>
            <person name="Papenfuss A.P."/>
            <person name="Gasser R.B.G."/>
            <person name="Fischer K.F."/>
        </authorList>
    </citation>
    <scope>NUCLEOTIDE SEQUENCE</scope>
    <source>
        <strain evidence="15">SSS_KF_BRIS2020</strain>
    </source>
</reference>
<keyword evidence="15" id="KW-0238">DNA-binding</keyword>
<dbReference type="CDD" id="cd12321">
    <property type="entry name" value="RRM1_TDP43"/>
    <property type="match status" value="1"/>
</dbReference>
<evidence type="ECO:0000256" key="5">
    <source>
        <dbReference type="ARBA" id="ARBA00023015"/>
    </source>
</evidence>
<feature type="compositionally biased region" description="Polar residues" evidence="11">
    <location>
        <begin position="335"/>
        <end position="344"/>
    </location>
</feature>
<dbReference type="PANTHER" id="PTHR48033:SF9">
    <property type="entry name" value="TAR DNA-BINDING PROTEIN 43"/>
    <property type="match status" value="1"/>
</dbReference>
<evidence type="ECO:0000256" key="3">
    <source>
        <dbReference type="ARBA" id="ARBA00022737"/>
    </source>
</evidence>
<evidence type="ECO:0000313" key="15">
    <source>
        <dbReference type="EMBL" id="KAF7493014.1"/>
    </source>
</evidence>
<evidence type="ECO:0000256" key="7">
    <source>
        <dbReference type="ARBA" id="ARBA00023187"/>
    </source>
</evidence>
<keyword evidence="3" id="KW-0677">Repeat</keyword>
<dbReference type="CDD" id="cd19609">
    <property type="entry name" value="NTD_TDP-43"/>
    <property type="match status" value="1"/>
</dbReference>
<dbReference type="CDD" id="cd15870">
    <property type="entry name" value="R-SNARE_VAMP2"/>
    <property type="match status" value="1"/>
</dbReference>
<evidence type="ECO:0000256" key="2">
    <source>
        <dbReference type="ARBA" id="ARBA00022664"/>
    </source>
</evidence>
<dbReference type="AlphaFoldDB" id="A0A834R8J7"/>
<dbReference type="EnsemblMetazoa" id="SSS_1823s_mrna">
    <property type="protein sequence ID" value="KAF7493014.1"/>
    <property type="gene ID" value="SSS_1823"/>
</dbReference>
<comment type="subcellular location">
    <subcellularLocation>
        <location evidence="1">Nucleus</location>
    </subcellularLocation>
</comment>
<keyword evidence="10" id="KW-0175">Coiled coil</keyword>
<keyword evidence="12" id="KW-1133">Transmembrane helix</keyword>
<dbReference type="GO" id="GO:0016020">
    <property type="term" value="C:membrane"/>
    <property type="evidence" value="ECO:0007669"/>
    <property type="project" value="InterPro"/>
</dbReference>
<dbReference type="Gene3D" id="1.20.5.110">
    <property type="match status" value="1"/>
</dbReference>
<gene>
    <name evidence="15" type="ORF">SSS_1823</name>
</gene>
<keyword evidence="6" id="KW-0804">Transcription</keyword>
<evidence type="ECO:0000256" key="10">
    <source>
        <dbReference type="PROSITE-ProRule" id="PRU00290"/>
    </source>
</evidence>
<dbReference type="SUPFAM" id="SSF58038">
    <property type="entry name" value="SNARE fusion complex"/>
    <property type="match status" value="1"/>
</dbReference>
<dbReference type="FunFam" id="3.30.70.330:FF:000107">
    <property type="entry name" value="TAR DNA-binding protein 43"/>
    <property type="match status" value="1"/>
</dbReference>
<evidence type="ECO:0000256" key="6">
    <source>
        <dbReference type="ARBA" id="ARBA00023163"/>
    </source>
</evidence>
<dbReference type="PROSITE" id="PS50892">
    <property type="entry name" value="V_SNARE"/>
    <property type="match status" value="1"/>
</dbReference>
<feature type="transmembrane region" description="Helical" evidence="12">
    <location>
        <begin position="488"/>
        <end position="507"/>
    </location>
</feature>
<dbReference type="PROSITE" id="PS50102">
    <property type="entry name" value="RRM"/>
    <property type="match status" value="2"/>
</dbReference>
<keyword evidence="12" id="KW-0472">Membrane</keyword>
<evidence type="ECO:0000313" key="16">
    <source>
        <dbReference type="EnsemblMetazoa" id="KAF7493014.1"/>
    </source>
</evidence>
<evidence type="ECO:0000259" key="13">
    <source>
        <dbReference type="PROSITE" id="PS50102"/>
    </source>
</evidence>
<dbReference type="InterPro" id="IPR042855">
    <property type="entry name" value="V_SNARE_CC"/>
</dbReference>
<evidence type="ECO:0000256" key="9">
    <source>
        <dbReference type="PROSITE-ProRule" id="PRU00176"/>
    </source>
</evidence>
<dbReference type="CDD" id="cd12322">
    <property type="entry name" value="RRM2_TDP43"/>
    <property type="match status" value="1"/>
</dbReference>
<dbReference type="Pfam" id="PF00957">
    <property type="entry name" value="Synaptobrevin"/>
    <property type="match status" value="1"/>
</dbReference>
<dbReference type="GO" id="GO:0006397">
    <property type="term" value="P:mRNA processing"/>
    <property type="evidence" value="ECO:0007669"/>
    <property type="project" value="UniProtKB-KW"/>
</dbReference>
<dbReference type="PRINTS" id="PR00219">
    <property type="entry name" value="SYNAPTOBREVN"/>
</dbReference>
<dbReference type="GO" id="GO:0003723">
    <property type="term" value="F:RNA binding"/>
    <property type="evidence" value="ECO:0007669"/>
    <property type="project" value="UniProtKB-UniRule"/>
</dbReference>
<dbReference type="GO" id="GO:0000785">
    <property type="term" value="C:chromatin"/>
    <property type="evidence" value="ECO:0007669"/>
    <property type="project" value="TreeGrafter"/>
</dbReference>
<dbReference type="GO" id="GO:0016192">
    <property type="term" value="P:vesicle-mediated transport"/>
    <property type="evidence" value="ECO:0007669"/>
    <property type="project" value="InterPro"/>
</dbReference>
<dbReference type="SMART" id="SM00360">
    <property type="entry name" value="RRM"/>
    <property type="match status" value="2"/>
</dbReference>
<feature type="domain" description="V-SNARE coiled-coil homology" evidence="14">
    <location>
        <begin position="424"/>
        <end position="484"/>
    </location>
</feature>
<proteinExistence type="predicted"/>
<accession>A0A834R8J7</accession>
<dbReference type="GO" id="GO:0008380">
    <property type="term" value="P:RNA splicing"/>
    <property type="evidence" value="ECO:0007669"/>
    <property type="project" value="UniProtKB-KW"/>
</dbReference>
<feature type="compositionally biased region" description="Polar residues" evidence="11">
    <location>
        <begin position="416"/>
        <end position="430"/>
    </location>
</feature>
<evidence type="ECO:0000313" key="17">
    <source>
        <dbReference type="Proteomes" id="UP000070412"/>
    </source>
</evidence>
<dbReference type="InterPro" id="IPR000504">
    <property type="entry name" value="RRM_dom"/>
</dbReference>
<reference evidence="16" key="3">
    <citation type="submission" date="2022-06" db="UniProtKB">
        <authorList>
            <consortium name="EnsemblMetazoa"/>
        </authorList>
    </citation>
    <scope>IDENTIFICATION</scope>
</reference>
<protein>
    <submittedName>
        <fullName evidence="15">TAR DNA-binding protein 43</fullName>
    </submittedName>
</protein>
<feature type="region of interest" description="Disordered" evidence="11">
    <location>
        <begin position="319"/>
        <end position="430"/>
    </location>
</feature>
<evidence type="ECO:0000256" key="4">
    <source>
        <dbReference type="ARBA" id="ARBA00022884"/>
    </source>
</evidence>
<sequence length="509" mass="57620">MSQITKKEDSEETNEVTENDNSLFKYIKVAEDEGEEPIEIPCENDHTILLTTLTSLFPGASGLKYRTVDGNTMRGLRNVDGRLQPPEEGWATIPLYYCCFPKENKRKIDDSADNYSTKTKRLDEKKKISDLIVLGLPWKTTDKELREYFEQFGELVMAQVKRDPRTGDSKGFGFIRFVDQENQSKVILKRHSIGGRFCDVRVPMSKDGFGEYRNLEVSKKIFIGRLTEAINYDDLKEYFSKYGEIADIFIPKPFRGFAFVTFRELDIAQSLCGEDHIIKGISVHVSNAVPKFDISYQPGYNNKYYGRYPNNGTGSGMGGGGGSSGYSSSYVSPHHNYSQSHLNMSPSSHHHPSSYQHFDYYSRNRSNQHSYHDQGSPYSGRYSHQYNESSKGGKGGESGGESAASGAENKAPQPNPQLQASSRRMQQTQAQVDEVTEIMRVNVEKVLERDAMISQLDERADALKEGAEMFEKQAGALKSKYWWKNMKMMLIMAGIGVVFLLVIFVWFSN</sequence>
<feature type="domain" description="RRM" evidence="13">
    <location>
        <begin position="219"/>
        <end position="290"/>
    </location>
</feature>
<name>A0A834R8J7_SARSC</name>
<organism evidence="15">
    <name type="scientific">Sarcoptes scabiei</name>
    <name type="common">Itch mite</name>
    <name type="synonym">Acarus scabiei</name>
    <dbReference type="NCBI Taxonomy" id="52283"/>
    <lineage>
        <taxon>Eukaryota</taxon>
        <taxon>Metazoa</taxon>
        <taxon>Ecdysozoa</taxon>
        <taxon>Arthropoda</taxon>
        <taxon>Chelicerata</taxon>
        <taxon>Arachnida</taxon>
        <taxon>Acari</taxon>
        <taxon>Acariformes</taxon>
        <taxon>Sarcoptiformes</taxon>
        <taxon>Astigmata</taxon>
        <taxon>Psoroptidia</taxon>
        <taxon>Sarcoptoidea</taxon>
        <taxon>Sarcoptidae</taxon>
        <taxon>Sarcoptinae</taxon>
        <taxon>Sarcoptes</taxon>
    </lineage>
</organism>
<keyword evidence="12" id="KW-0812">Transmembrane</keyword>
<keyword evidence="5" id="KW-0805">Transcription regulation</keyword>
<keyword evidence="4 9" id="KW-0694">RNA-binding</keyword>
<dbReference type="Pfam" id="PF18694">
    <property type="entry name" value="TDP-43_N"/>
    <property type="match status" value="1"/>
</dbReference>
<dbReference type="OrthoDB" id="2020831at2759"/>
<reference evidence="17" key="1">
    <citation type="journal article" date="2020" name="PLoS Negl. Trop. Dis.">
        <title>High-quality nuclear genome for Sarcoptes scabiei-A critical resource for a neglected parasite.</title>
        <authorList>
            <person name="Korhonen P.K."/>
            <person name="Gasser R.B."/>
            <person name="Ma G."/>
            <person name="Wang T."/>
            <person name="Stroehlein A.J."/>
            <person name="Young N.D."/>
            <person name="Ang C.S."/>
            <person name="Fernando D.D."/>
            <person name="Lu H.C."/>
            <person name="Taylor S."/>
            <person name="Reynolds S.L."/>
            <person name="Mofiz E."/>
            <person name="Najaraj S.H."/>
            <person name="Gowda H."/>
            <person name="Madugundu A."/>
            <person name="Renuse S."/>
            <person name="Holt D."/>
            <person name="Pandey A."/>
            <person name="Papenfuss A.T."/>
            <person name="Fischer K."/>
        </authorList>
    </citation>
    <scope>NUCLEOTIDE SEQUENCE [LARGE SCALE GENOMIC DNA]</scope>
</reference>